<dbReference type="CDD" id="cd05568">
    <property type="entry name" value="PTS_IIB_bgl_like"/>
    <property type="match status" value="1"/>
</dbReference>
<dbReference type="Gene3D" id="1.10.10.10">
    <property type="entry name" value="Winged helix-like DNA-binding domain superfamily/Winged helix DNA-binding domain"/>
    <property type="match status" value="2"/>
</dbReference>
<dbReference type="Pfam" id="PF05043">
    <property type="entry name" value="Mga"/>
    <property type="match status" value="1"/>
</dbReference>
<proteinExistence type="predicted"/>
<accession>A0A844FVH6</accession>
<protein>
    <submittedName>
        <fullName evidence="10">Transcription antiterminator</fullName>
    </submittedName>
</protein>
<evidence type="ECO:0000259" key="8">
    <source>
        <dbReference type="PROSITE" id="PS51099"/>
    </source>
</evidence>
<evidence type="ECO:0000259" key="9">
    <source>
        <dbReference type="PROSITE" id="PS51372"/>
    </source>
</evidence>
<keyword evidence="5" id="KW-0804">Transcription</keyword>
<dbReference type="InterPro" id="IPR016152">
    <property type="entry name" value="PTrfase/Anion_transptr"/>
</dbReference>
<dbReference type="Pfam" id="PF00359">
    <property type="entry name" value="PTS_EIIA_2"/>
    <property type="match status" value="1"/>
</dbReference>
<dbReference type="InterPro" id="IPR036634">
    <property type="entry name" value="PRD_sf"/>
</dbReference>
<dbReference type="SUPFAM" id="SSF52794">
    <property type="entry name" value="PTS system IIB component-like"/>
    <property type="match status" value="1"/>
</dbReference>
<keyword evidence="3" id="KW-0805">Transcription regulation</keyword>
<dbReference type="Pfam" id="PF08220">
    <property type="entry name" value="HTH_DeoR"/>
    <property type="match status" value="1"/>
</dbReference>
<dbReference type="InterPro" id="IPR050661">
    <property type="entry name" value="BglG_antiterminators"/>
</dbReference>
<dbReference type="Gene3D" id="1.10.1790.10">
    <property type="entry name" value="PRD domain"/>
    <property type="match status" value="2"/>
</dbReference>
<keyword evidence="4" id="KW-0010">Activator</keyword>
<comment type="caution">
    <text evidence="10">The sequence shown here is derived from an EMBL/GenBank/DDBJ whole genome shotgun (WGS) entry which is preliminary data.</text>
</comment>
<dbReference type="SUPFAM" id="SSF63520">
    <property type="entry name" value="PTS-regulatory domain, PRD"/>
    <property type="match status" value="2"/>
</dbReference>
<sequence length="647" mass="74894">MIIERRIFMFNYKRLEDIFNYIRSNEYTSIAKLTSLFKVSDRTIRSDINNLNDVLQGASIQLKRRTGYYLQIDNEQEFNAFLNTISKRESDTKDLDSSQDRMRYILTTLLYSHDYIPTEDLSDAVFVSKNTFSNYIKAIKKLLTQYNLEYIVKPGVGVKVIGNESDKRECIINEIHPLSEYSTISMLTKEEKVYFNDVEVNAIIPILISVFKKHHVETDDYRLKNLTIYFALMISRILNDDYISAINSTQIPKDIKEIVDEICDKISDYYDITITHGEKLYISIHLITNVKYNDNSVDDYAINQLIDTFLDGIYKGYNFDLRNDQILRNDLYNHLRTSMSMMELHLENKNPLLNTIKANYPLPFEIAKTILKQSSSSLSFPEDDIGYIALHIGAAIERCFSGSIKKKSIYLVCGSGQATSRMLEARLQNVFGRKLSIVKKLSLIDYLNLTEDDFKEIDCVISTVPLEQTYVPTITVDFSLNQQDIETVSRLITSIDQNKSDKIKKFFDSSLFIHKKKATSKKALLDELNSMLLKEGIVDEHYIDSVYKREELSNTNMNEVFALPHPLDVIAKKTKVAVAILDEPLLWHNEETVRIIFLLAIKRGDSLNMEHLYDVFIELVNNPKFQQEIMHSNTYTSFIASLIQHVQ</sequence>
<evidence type="ECO:0000259" key="7">
    <source>
        <dbReference type="PROSITE" id="PS51094"/>
    </source>
</evidence>
<feature type="domain" description="PTS EIIB type-2" evidence="8">
    <location>
        <begin position="407"/>
        <end position="500"/>
    </location>
</feature>
<dbReference type="InterPro" id="IPR036095">
    <property type="entry name" value="PTS_EIIB-like_sf"/>
</dbReference>
<dbReference type="EMBL" id="VUNM01000019">
    <property type="protein sequence ID" value="MST89586.1"/>
    <property type="molecule type" value="Genomic_DNA"/>
</dbReference>
<dbReference type="PANTHER" id="PTHR30185">
    <property type="entry name" value="CRYPTIC BETA-GLUCOSIDE BGL OPERON ANTITERMINATOR"/>
    <property type="match status" value="1"/>
</dbReference>
<keyword evidence="11" id="KW-1185">Reference proteome</keyword>
<dbReference type="InterPro" id="IPR036388">
    <property type="entry name" value="WH-like_DNA-bd_sf"/>
</dbReference>
<dbReference type="Gene3D" id="3.40.930.10">
    <property type="entry name" value="Mannitol-specific EII, Chain A"/>
    <property type="match status" value="1"/>
</dbReference>
<dbReference type="Gene3D" id="3.40.50.2300">
    <property type="match status" value="1"/>
</dbReference>
<dbReference type="PANTHER" id="PTHR30185:SF13">
    <property type="entry name" value="LICABCH OPERON REGULATOR-RELATED"/>
    <property type="match status" value="1"/>
</dbReference>
<evidence type="ECO:0000256" key="2">
    <source>
        <dbReference type="ARBA" id="ARBA00022737"/>
    </source>
</evidence>
<dbReference type="GO" id="GO:0009401">
    <property type="term" value="P:phosphoenolpyruvate-dependent sugar phosphotransferase system"/>
    <property type="evidence" value="ECO:0007669"/>
    <property type="project" value="InterPro"/>
</dbReference>
<evidence type="ECO:0000256" key="5">
    <source>
        <dbReference type="ARBA" id="ARBA00023163"/>
    </source>
</evidence>
<feature type="domain" description="PTS EIIA type-2" evidence="7">
    <location>
        <begin position="505"/>
        <end position="646"/>
    </location>
</feature>
<organism evidence="10 11">
    <name type="scientific">Sharpea porci</name>
    <dbReference type="NCBI Taxonomy" id="2652286"/>
    <lineage>
        <taxon>Bacteria</taxon>
        <taxon>Bacillati</taxon>
        <taxon>Bacillota</taxon>
        <taxon>Erysipelotrichia</taxon>
        <taxon>Erysipelotrichales</taxon>
        <taxon>Coprobacillaceae</taxon>
        <taxon>Sharpea</taxon>
    </lineage>
</organism>
<dbReference type="InterPro" id="IPR011608">
    <property type="entry name" value="PRD"/>
</dbReference>
<dbReference type="InterPro" id="IPR007737">
    <property type="entry name" value="Mga_HTH"/>
</dbReference>
<dbReference type="InterPro" id="IPR013011">
    <property type="entry name" value="PTS_EIIB_2"/>
</dbReference>
<dbReference type="PROSITE" id="PS51099">
    <property type="entry name" value="PTS_EIIB_TYPE_2"/>
    <property type="match status" value="1"/>
</dbReference>
<keyword evidence="1" id="KW-0808">Transferase</keyword>
<name>A0A844FVH6_9FIRM</name>
<feature type="domain" description="HTH deoR-type" evidence="6">
    <location>
        <begin position="11"/>
        <end position="71"/>
    </location>
</feature>
<evidence type="ECO:0000256" key="1">
    <source>
        <dbReference type="ARBA" id="ARBA00022679"/>
    </source>
</evidence>
<evidence type="ECO:0000259" key="6">
    <source>
        <dbReference type="PROSITE" id="PS51000"/>
    </source>
</evidence>
<dbReference type="Pfam" id="PF00874">
    <property type="entry name" value="PRD"/>
    <property type="match status" value="2"/>
</dbReference>
<dbReference type="PROSITE" id="PS51094">
    <property type="entry name" value="PTS_EIIA_TYPE_2"/>
    <property type="match status" value="1"/>
</dbReference>
<evidence type="ECO:0000256" key="3">
    <source>
        <dbReference type="ARBA" id="ARBA00023015"/>
    </source>
</evidence>
<reference evidence="10 11" key="1">
    <citation type="submission" date="2019-08" db="EMBL/GenBank/DDBJ databases">
        <title>In-depth cultivation of the pig gut microbiome towards novel bacterial diversity and tailored functional studies.</title>
        <authorList>
            <person name="Wylensek D."/>
            <person name="Hitch T.C.A."/>
            <person name="Clavel T."/>
        </authorList>
    </citation>
    <scope>NUCLEOTIDE SEQUENCE [LARGE SCALE GENOMIC DNA]</scope>
    <source>
        <strain evidence="10 11">CA-Schmier-601-WT-3</strain>
    </source>
</reference>
<dbReference type="InterPro" id="IPR001034">
    <property type="entry name" value="DeoR_HTH"/>
</dbReference>
<dbReference type="SUPFAM" id="SSF55804">
    <property type="entry name" value="Phoshotransferase/anion transport protein"/>
    <property type="match status" value="1"/>
</dbReference>
<feature type="domain" description="PRD" evidence="9">
    <location>
        <begin position="194"/>
        <end position="296"/>
    </location>
</feature>
<feature type="domain" description="PRD" evidence="9">
    <location>
        <begin position="297"/>
        <end position="402"/>
    </location>
</feature>
<dbReference type="GO" id="GO:0008982">
    <property type="term" value="F:protein-N(PI)-phosphohistidine-sugar phosphotransferase activity"/>
    <property type="evidence" value="ECO:0007669"/>
    <property type="project" value="InterPro"/>
</dbReference>
<dbReference type="AlphaFoldDB" id="A0A844FVH6"/>
<dbReference type="Proteomes" id="UP000442619">
    <property type="component" value="Unassembled WGS sequence"/>
</dbReference>
<keyword evidence="2" id="KW-0677">Repeat</keyword>
<dbReference type="GO" id="GO:0003700">
    <property type="term" value="F:DNA-binding transcription factor activity"/>
    <property type="evidence" value="ECO:0007669"/>
    <property type="project" value="InterPro"/>
</dbReference>
<evidence type="ECO:0000256" key="4">
    <source>
        <dbReference type="ARBA" id="ARBA00023159"/>
    </source>
</evidence>
<evidence type="ECO:0000313" key="11">
    <source>
        <dbReference type="Proteomes" id="UP000442619"/>
    </source>
</evidence>
<dbReference type="PROSITE" id="PS51372">
    <property type="entry name" value="PRD_2"/>
    <property type="match status" value="2"/>
</dbReference>
<evidence type="ECO:0000313" key="10">
    <source>
        <dbReference type="EMBL" id="MST89586.1"/>
    </source>
</evidence>
<dbReference type="InterPro" id="IPR002178">
    <property type="entry name" value="PTS_EIIA_type-2_dom"/>
</dbReference>
<gene>
    <name evidence="10" type="ORF">FYJ79_08390</name>
</gene>
<dbReference type="PROSITE" id="PS51000">
    <property type="entry name" value="HTH_DEOR_2"/>
    <property type="match status" value="1"/>
</dbReference>